<dbReference type="EMBL" id="JEMC01003668">
    <property type="protein sequence ID" value="KYF79387.1"/>
    <property type="molecule type" value="Genomic_DNA"/>
</dbReference>
<evidence type="ECO:0000313" key="2">
    <source>
        <dbReference type="Proteomes" id="UP000075515"/>
    </source>
</evidence>
<dbReference type="AlphaFoldDB" id="A0A150RGL4"/>
<organism evidence="1 2">
    <name type="scientific">Sorangium cellulosum</name>
    <name type="common">Polyangium cellulosum</name>
    <dbReference type="NCBI Taxonomy" id="56"/>
    <lineage>
        <taxon>Bacteria</taxon>
        <taxon>Pseudomonadati</taxon>
        <taxon>Myxococcota</taxon>
        <taxon>Polyangia</taxon>
        <taxon>Polyangiales</taxon>
        <taxon>Polyangiaceae</taxon>
        <taxon>Sorangium</taxon>
    </lineage>
</organism>
<sequence>MMTVFEVVLAPGTGSADLLSAEVLRETGAQIMTLQEAEQVGFQGLKALDGAGDVRLIAVRASDAPWIHRCLETSGAVVSFRAHQVD</sequence>
<proteinExistence type="predicted"/>
<gene>
    <name evidence="1" type="ORF">BE18_04975</name>
</gene>
<name>A0A150RGL4_SORCE</name>
<dbReference type="Proteomes" id="UP000075515">
    <property type="component" value="Unassembled WGS sequence"/>
</dbReference>
<protein>
    <submittedName>
        <fullName evidence="1">Uncharacterized protein</fullName>
    </submittedName>
</protein>
<reference evidence="1 2" key="1">
    <citation type="submission" date="2014-02" db="EMBL/GenBank/DDBJ databases">
        <title>The small core and large imbalanced accessory genome model reveals a collaborative survival strategy of Sorangium cellulosum strains in nature.</title>
        <authorList>
            <person name="Han K."/>
            <person name="Peng R."/>
            <person name="Blom J."/>
            <person name="Li Y.-Z."/>
        </authorList>
    </citation>
    <scope>NUCLEOTIDE SEQUENCE [LARGE SCALE GENOMIC DNA]</scope>
    <source>
        <strain evidence="1 2">So0149</strain>
    </source>
</reference>
<evidence type="ECO:0000313" key="1">
    <source>
        <dbReference type="EMBL" id="KYF79387.1"/>
    </source>
</evidence>
<accession>A0A150RGL4</accession>
<comment type="caution">
    <text evidence="1">The sequence shown here is derived from an EMBL/GenBank/DDBJ whole genome shotgun (WGS) entry which is preliminary data.</text>
</comment>